<comment type="caution">
    <text evidence="10">The sequence shown here is derived from an EMBL/GenBank/DDBJ whole genome shotgun (WGS) entry which is preliminary data.</text>
</comment>
<evidence type="ECO:0000256" key="8">
    <source>
        <dbReference type="SAM" id="Phobius"/>
    </source>
</evidence>
<gene>
    <name evidence="10" type="ORF">BJ970_006120</name>
</gene>
<feature type="binding site" evidence="7">
    <location>
        <position position="40"/>
    </location>
    <ligand>
        <name>ATP</name>
        <dbReference type="ChEBI" id="CHEBI:30616"/>
    </ligand>
</feature>
<evidence type="ECO:0000256" key="7">
    <source>
        <dbReference type="PROSITE-ProRule" id="PRU10141"/>
    </source>
</evidence>
<reference evidence="10 11" key="1">
    <citation type="submission" date="2020-08" db="EMBL/GenBank/DDBJ databases">
        <title>Sequencing the genomes of 1000 actinobacteria strains.</title>
        <authorList>
            <person name="Klenk H.-P."/>
        </authorList>
    </citation>
    <scope>NUCLEOTIDE SEQUENCE [LARGE SCALE GENOMIC DNA]</scope>
    <source>
        <strain evidence="10 11">DSM 45584</strain>
    </source>
</reference>
<dbReference type="EMBL" id="JACHIW010000002">
    <property type="protein sequence ID" value="MBB5158521.1"/>
    <property type="molecule type" value="Genomic_DNA"/>
</dbReference>
<keyword evidence="8" id="KW-0472">Membrane</keyword>
<dbReference type="Proteomes" id="UP000584374">
    <property type="component" value="Unassembled WGS sequence"/>
</dbReference>
<dbReference type="InterPro" id="IPR011009">
    <property type="entry name" value="Kinase-like_dom_sf"/>
</dbReference>
<evidence type="ECO:0000259" key="9">
    <source>
        <dbReference type="PROSITE" id="PS50011"/>
    </source>
</evidence>
<feature type="domain" description="Protein kinase" evidence="9">
    <location>
        <begin position="11"/>
        <end position="263"/>
    </location>
</feature>
<dbReference type="AlphaFoldDB" id="A0A840QES7"/>
<keyword evidence="4 7" id="KW-0547">Nucleotide-binding</keyword>
<dbReference type="RefSeq" id="WP_184730354.1">
    <property type="nucleotide sequence ID" value="NZ_JACHIW010000002.1"/>
</dbReference>
<name>A0A840QES7_9PSEU</name>
<dbReference type="InterPro" id="IPR008271">
    <property type="entry name" value="Ser/Thr_kinase_AS"/>
</dbReference>
<dbReference type="InterPro" id="IPR017441">
    <property type="entry name" value="Protein_kinase_ATP_BS"/>
</dbReference>
<sequence>MRPGQLINGRYRLAEPIGSGGNGVVWRAVDEELDRSVAIKRALSPDSEDSVERIRRLRREAKILAQANHPNVVTLYDVATDGPECWLIMEHVPAPDLGRHGTLPPERVARLGAQLAGALEAVHARGIVHRDIKPGNVLVTDDDRAKLGDFGISRVVHGEVTLTDTGLLTGTPGYVAPEVANGEEPTKASDVFSLGATLFAAVEGVSPFGAADNPLILLRRAAAGNVSAPCRAGMLAPVLSKLLRVNPAKRPTAAEARKLLENLADSTAAGTRLSRPSRRRRYRMAALAAAAVAMLAVGDWLVFDFSLRSANNAAPEPRGRPVGLGDPRTADPCALTDPAALGRFGETDQDTDYGNFDRCDVIVQAGGSEVDLKVQFANATDAALPGPVEQAGEIGIVREPAAGDECERTLLLPDRFRVVISAKQNGEGVADLCGIAETATASAVRVASLGEIPRRATPEPASLINADACAVLDNEALTRFPGVDAINPQIGFGGWTCRWRSTTSPLSLVVRFDRNQPLNAADGRPIRLAGHRAFVEHDGYGDKSCQVSVVHRPYFARDAEPMVELLLVVVTGDRPPEQLCGLATSLAEPAAAGLPPT</sequence>
<dbReference type="PROSITE" id="PS50011">
    <property type="entry name" value="PROTEIN_KINASE_DOM"/>
    <property type="match status" value="1"/>
</dbReference>
<dbReference type="PROSITE" id="PS00108">
    <property type="entry name" value="PROTEIN_KINASE_ST"/>
    <property type="match status" value="1"/>
</dbReference>
<keyword evidence="11" id="KW-1185">Reference proteome</keyword>
<feature type="transmembrane region" description="Helical" evidence="8">
    <location>
        <begin position="282"/>
        <end position="303"/>
    </location>
</feature>
<dbReference type="EC" id="2.7.11.1" evidence="1"/>
<protein>
    <recommendedName>
        <fullName evidence="1">non-specific serine/threonine protein kinase</fullName>
        <ecNumber evidence="1">2.7.11.1</ecNumber>
    </recommendedName>
</protein>
<dbReference type="GO" id="GO:0004674">
    <property type="term" value="F:protein serine/threonine kinase activity"/>
    <property type="evidence" value="ECO:0007669"/>
    <property type="project" value="UniProtKB-KW"/>
</dbReference>
<keyword evidence="2" id="KW-0723">Serine/threonine-protein kinase</keyword>
<evidence type="ECO:0000256" key="4">
    <source>
        <dbReference type="ARBA" id="ARBA00022741"/>
    </source>
</evidence>
<evidence type="ECO:0000256" key="1">
    <source>
        <dbReference type="ARBA" id="ARBA00012513"/>
    </source>
</evidence>
<dbReference type="SUPFAM" id="SSF56112">
    <property type="entry name" value="Protein kinase-like (PK-like)"/>
    <property type="match status" value="1"/>
</dbReference>
<evidence type="ECO:0000256" key="6">
    <source>
        <dbReference type="ARBA" id="ARBA00022840"/>
    </source>
</evidence>
<keyword evidence="3" id="KW-0808">Transferase</keyword>
<dbReference type="Pfam" id="PF00069">
    <property type="entry name" value="Pkinase"/>
    <property type="match status" value="1"/>
</dbReference>
<dbReference type="PANTHER" id="PTHR43289">
    <property type="entry name" value="MITOGEN-ACTIVATED PROTEIN KINASE KINASE KINASE 20-RELATED"/>
    <property type="match status" value="1"/>
</dbReference>
<evidence type="ECO:0000313" key="10">
    <source>
        <dbReference type="EMBL" id="MBB5158521.1"/>
    </source>
</evidence>
<keyword evidence="6 7" id="KW-0067">ATP-binding</keyword>
<keyword evidence="8" id="KW-0812">Transmembrane</keyword>
<dbReference type="Gene3D" id="3.30.200.20">
    <property type="entry name" value="Phosphorylase Kinase, domain 1"/>
    <property type="match status" value="1"/>
</dbReference>
<proteinExistence type="predicted"/>
<dbReference type="Gene3D" id="1.10.510.10">
    <property type="entry name" value="Transferase(Phosphotransferase) domain 1"/>
    <property type="match status" value="1"/>
</dbReference>
<evidence type="ECO:0000313" key="11">
    <source>
        <dbReference type="Proteomes" id="UP000584374"/>
    </source>
</evidence>
<keyword evidence="8" id="KW-1133">Transmembrane helix</keyword>
<dbReference type="PROSITE" id="PS00107">
    <property type="entry name" value="PROTEIN_KINASE_ATP"/>
    <property type="match status" value="1"/>
</dbReference>
<organism evidence="10 11">
    <name type="scientific">Saccharopolyspora phatthalungensis</name>
    <dbReference type="NCBI Taxonomy" id="664693"/>
    <lineage>
        <taxon>Bacteria</taxon>
        <taxon>Bacillati</taxon>
        <taxon>Actinomycetota</taxon>
        <taxon>Actinomycetes</taxon>
        <taxon>Pseudonocardiales</taxon>
        <taxon>Pseudonocardiaceae</taxon>
        <taxon>Saccharopolyspora</taxon>
    </lineage>
</organism>
<accession>A0A840QES7</accession>
<dbReference type="SMART" id="SM00220">
    <property type="entry name" value="S_TKc"/>
    <property type="match status" value="1"/>
</dbReference>
<dbReference type="CDD" id="cd14014">
    <property type="entry name" value="STKc_PknB_like"/>
    <property type="match status" value="1"/>
</dbReference>
<evidence type="ECO:0000256" key="3">
    <source>
        <dbReference type="ARBA" id="ARBA00022679"/>
    </source>
</evidence>
<dbReference type="InterPro" id="IPR000719">
    <property type="entry name" value="Prot_kinase_dom"/>
</dbReference>
<evidence type="ECO:0000256" key="2">
    <source>
        <dbReference type="ARBA" id="ARBA00022527"/>
    </source>
</evidence>
<keyword evidence="5" id="KW-0418">Kinase</keyword>
<dbReference type="GO" id="GO:0005524">
    <property type="term" value="F:ATP binding"/>
    <property type="evidence" value="ECO:0007669"/>
    <property type="project" value="UniProtKB-UniRule"/>
</dbReference>
<evidence type="ECO:0000256" key="5">
    <source>
        <dbReference type="ARBA" id="ARBA00022777"/>
    </source>
</evidence>
<dbReference type="PANTHER" id="PTHR43289:SF6">
    <property type="entry name" value="SERINE_THREONINE-PROTEIN KINASE NEKL-3"/>
    <property type="match status" value="1"/>
</dbReference>